<dbReference type="Pfam" id="PF13893">
    <property type="entry name" value="RRM_5"/>
    <property type="match status" value="1"/>
</dbReference>
<dbReference type="EMBL" id="UZAN01056976">
    <property type="protein sequence ID" value="VDP91484.1"/>
    <property type="molecule type" value="Genomic_DNA"/>
</dbReference>
<accession>A0A183B4S7</accession>
<dbReference type="InterPro" id="IPR035979">
    <property type="entry name" value="RBD_domain_sf"/>
</dbReference>
<proteinExistence type="predicted"/>
<evidence type="ECO:0000313" key="5">
    <source>
        <dbReference type="WBParaSite" id="ECPE_0001425201-mRNA-1"/>
    </source>
</evidence>
<dbReference type="WBParaSite" id="ECPE_0001425201-mRNA-1">
    <property type="protein sequence ID" value="ECPE_0001425201-mRNA-1"/>
    <property type="gene ID" value="ECPE_0001425201"/>
</dbReference>
<dbReference type="PANTHER" id="PTHR15592">
    <property type="entry name" value="MATRIN 3/NUCLEAR PROTEIN 220-RELATED"/>
    <property type="match status" value="1"/>
</dbReference>
<dbReference type="SUPFAM" id="SSF54928">
    <property type="entry name" value="RNA-binding domain, RBD"/>
    <property type="match status" value="1"/>
</dbReference>
<evidence type="ECO:0000259" key="2">
    <source>
        <dbReference type="PROSITE" id="PS50102"/>
    </source>
</evidence>
<keyword evidence="1" id="KW-0694">RNA-binding</keyword>
<dbReference type="InterPro" id="IPR012677">
    <property type="entry name" value="Nucleotide-bd_a/b_plait_sf"/>
</dbReference>
<dbReference type="OrthoDB" id="296632at2759"/>
<dbReference type="Proteomes" id="UP000272942">
    <property type="component" value="Unassembled WGS sequence"/>
</dbReference>
<evidence type="ECO:0000313" key="3">
    <source>
        <dbReference type="EMBL" id="VDP91484.1"/>
    </source>
</evidence>
<organism evidence="5">
    <name type="scientific">Echinostoma caproni</name>
    <dbReference type="NCBI Taxonomy" id="27848"/>
    <lineage>
        <taxon>Eukaryota</taxon>
        <taxon>Metazoa</taxon>
        <taxon>Spiralia</taxon>
        <taxon>Lophotrochozoa</taxon>
        <taxon>Platyhelminthes</taxon>
        <taxon>Trematoda</taxon>
        <taxon>Digenea</taxon>
        <taxon>Plagiorchiida</taxon>
        <taxon>Echinostomata</taxon>
        <taxon>Echinostomatoidea</taxon>
        <taxon>Echinostomatidae</taxon>
        <taxon>Echinostoma</taxon>
    </lineage>
</organism>
<protein>
    <submittedName>
        <fullName evidence="5">RRM domain-containing protein</fullName>
    </submittedName>
</protein>
<dbReference type="Gene3D" id="3.30.70.330">
    <property type="match status" value="2"/>
</dbReference>
<reference evidence="5" key="1">
    <citation type="submission" date="2016-06" db="UniProtKB">
        <authorList>
            <consortium name="WormBaseParasite"/>
        </authorList>
    </citation>
    <scope>IDENTIFICATION</scope>
</reference>
<dbReference type="AlphaFoldDB" id="A0A183B4S7"/>
<evidence type="ECO:0000256" key="1">
    <source>
        <dbReference type="PROSITE-ProRule" id="PRU00176"/>
    </source>
</evidence>
<reference evidence="3 4" key="2">
    <citation type="submission" date="2018-11" db="EMBL/GenBank/DDBJ databases">
        <authorList>
            <consortium name="Pathogen Informatics"/>
        </authorList>
    </citation>
    <scope>NUCLEOTIDE SEQUENCE [LARGE SCALE GENOMIC DNA]</scope>
    <source>
        <strain evidence="3 4">Egypt</strain>
    </source>
</reference>
<sequence length="307" mass="32510">HLNKQNIYTGCCCLTVEFSKTRGPLEVRRQNDKCRDYVASPLTKEELAAGEVSDAPQLSTGNMICGGNAPLMSLACSSPNGPMLSNSSHSPGITELAAQLTMLAQQSGLILTPAVAAATASFMALTSQGASGSTGMSSSPPGLILGSAALGNPPSALVSSQSQFTPAPTLQPNSGMGPPSTSVLIVSNLHEEPLWGKNLKVALSKFNVVQMPNEGTDVGLTKDYSRSPLHRFRKPNSKNFLNICAPNHVLHLSNIPPNSTEDEIRKLFLSKGYEVSGFKFMLKEKKMALVQLANVDVAMQALIEDAD</sequence>
<keyword evidence="4" id="KW-1185">Reference proteome</keyword>
<evidence type="ECO:0000313" key="4">
    <source>
        <dbReference type="Proteomes" id="UP000272942"/>
    </source>
</evidence>
<dbReference type="PROSITE" id="PS50102">
    <property type="entry name" value="RRM"/>
    <property type="match status" value="1"/>
</dbReference>
<gene>
    <name evidence="3" type="ORF">ECPE_LOCUS14212</name>
</gene>
<feature type="domain" description="RRM" evidence="2">
    <location>
        <begin position="248"/>
        <end position="307"/>
    </location>
</feature>
<dbReference type="InterPro" id="IPR000504">
    <property type="entry name" value="RRM_dom"/>
</dbReference>
<dbReference type="GO" id="GO:0003723">
    <property type="term" value="F:RNA binding"/>
    <property type="evidence" value="ECO:0007669"/>
    <property type="project" value="UniProtKB-UniRule"/>
</dbReference>
<name>A0A183B4S7_9TREM</name>